<sequence>MNKQPQNSLTRVERQVLKYARRCYATRAASLPPGKLNQMINNYAHYSIIADRIYQLVKKTAEKENIPVLTRRFYYIFCLEVEKVLRLHPDRDNTDELLIRHYKWIVRGLNPATLLKLETALRHELGIGIKT</sequence>
<comment type="caution">
    <text evidence="1">The sequence shown here is derived from an EMBL/GenBank/DDBJ whole genome shotgun (WGS) entry which is preliminary data.</text>
</comment>
<reference evidence="1" key="1">
    <citation type="journal article" date="2020" name="mSystems">
        <title>Genome- and Community-Level Interaction Insights into Carbon Utilization and Element Cycling Functions of Hydrothermarchaeota in Hydrothermal Sediment.</title>
        <authorList>
            <person name="Zhou Z."/>
            <person name="Liu Y."/>
            <person name="Xu W."/>
            <person name="Pan J."/>
            <person name="Luo Z.H."/>
            <person name="Li M."/>
        </authorList>
    </citation>
    <scope>NUCLEOTIDE SEQUENCE [LARGE SCALE GENOMIC DNA]</scope>
    <source>
        <strain evidence="1">SpSt-914</strain>
    </source>
</reference>
<organism evidence="1">
    <name type="scientific">candidate division WOR-3 bacterium</name>
    <dbReference type="NCBI Taxonomy" id="2052148"/>
    <lineage>
        <taxon>Bacteria</taxon>
        <taxon>Bacteria division WOR-3</taxon>
    </lineage>
</organism>
<protein>
    <submittedName>
        <fullName evidence="1">Uncharacterized protein</fullName>
    </submittedName>
</protein>
<dbReference type="AlphaFoldDB" id="A0A7V3PTZ5"/>
<name>A0A7V3PTZ5_UNCW3</name>
<gene>
    <name evidence="1" type="ORF">ENX16_04415</name>
</gene>
<evidence type="ECO:0000313" key="1">
    <source>
        <dbReference type="EMBL" id="HGD13303.1"/>
    </source>
</evidence>
<accession>A0A7V3PTZ5</accession>
<dbReference type="EMBL" id="DTMZ01000101">
    <property type="protein sequence ID" value="HGD13303.1"/>
    <property type="molecule type" value="Genomic_DNA"/>
</dbReference>
<proteinExistence type="predicted"/>